<accession>A0A418NG71</accession>
<reference evidence="1 2" key="1">
    <citation type="submission" date="2018-08" db="EMBL/GenBank/DDBJ databases">
        <title>Altererythrobacter sp.Ery1 and Ery12, the genome sequencing of novel strains in genus Alterythrobacter.</title>
        <authorList>
            <person name="Cheng H."/>
            <person name="Wu Y.-H."/>
            <person name="Fang C."/>
            <person name="Xu X.-W."/>
        </authorList>
    </citation>
    <scope>NUCLEOTIDE SEQUENCE [LARGE SCALE GENOMIC DNA]</scope>
    <source>
        <strain evidence="1 2">Ery1</strain>
    </source>
</reference>
<proteinExistence type="predicted"/>
<dbReference type="OrthoDB" id="9780310at2"/>
<dbReference type="Proteomes" id="UP000285092">
    <property type="component" value="Unassembled WGS sequence"/>
</dbReference>
<dbReference type="Pfam" id="PF01904">
    <property type="entry name" value="DUF72"/>
    <property type="match status" value="1"/>
</dbReference>
<dbReference type="PANTHER" id="PTHR30348:SF4">
    <property type="entry name" value="DUF72 DOMAIN-CONTAINING PROTEIN"/>
    <property type="match status" value="1"/>
</dbReference>
<dbReference type="EMBL" id="QXFK01000018">
    <property type="protein sequence ID" value="RIV77060.1"/>
    <property type="molecule type" value="Genomic_DNA"/>
</dbReference>
<dbReference type="PANTHER" id="PTHR30348">
    <property type="entry name" value="UNCHARACTERIZED PROTEIN YECE"/>
    <property type="match status" value="1"/>
</dbReference>
<dbReference type="SUPFAM" id="SSF117396">
    <property type="entry name" value="TM1631-like"/>
    <property type="match status" value="1"/>
</dbReference>
<evidence type="ECO:0000313" key="1">
    <source>
        <dbReference type="EMBL" id="RIV77060.1"/>
    </source>
</evidence>
<dbReference type="Gene3D" id="3.20.20.410">
    <property type="entry name" value="Protein of unknown function UPF0759"/>
    <property type="match status" value="1"/>
</dbReference>
<gene>
    <name evidence="1" type="ORF">D2V04_13195</name>
</gene>
<name>A0A418NG71_9SPHN</name>
<evidence type="ECO:0000313" key="2">
    <source>
        <dbReference type="Proteomes" id="UP000285092"/>
    </source>
</evidence>
<dbReference type="InterPro" id="IPR002763">
    <property type="entry name" value="DUF72"/>
</dbReference>
<comment type="caution">
    <text evidence="1">The sequence shown here is derived from an EMBL/GenBank/DDBJ whole genome shotgun (WGS) entry which is preliminary data.</text>
</comment>
<protein>
    <submittedName>
        <fullName evidence="1">DUF72 domain-containing protein</fullName>
    </submittedName>
</protein>
<sequence>MRNGMTIRTGIGGWTYPDWRGGTFYPEGLRQADELAYASQQVGAIEINGTFYRLQKPESFAKWRDETPEGFVFTLKGSRFVTNRRDLSEAGESVAKFVGQGIVELGDKLGPLLWQLAKTKRFDPDEIRAFLALLPTEQEGVPLRHAIEVGHESFACADFVDLAREASVAIVWSEDEGRAEIADRTADFAYLRCQKMRSECPTGYDEDGLDRIARICRSWAEGHAPQGLPHVGQRSESRDGGGDVFAFMINGAKERAPAAAMALAGKLRGS</sequence>
<organism evidence="1 2">
    <name type="scientific">Pelagerythrobacter aerophilus</name>
    <dbReference type="NCBI Taxonomy" id="2306995"/>
    <lineage>
        <taxon>Bacteria</taxon>
        <taxon>Pseudomonadati</taxon>
        <taxon>Pseudomonadota</taxon>
        <taxon>Alphaproteobacteria</taxon>
        <taxon>Sphingomonadales</taxon>
        <taxon>Erythrobacteraceae</taxon>
        <taxon>Pelagerythrobacter</taxon>
    </lineage>
</organism>
<dbReference type="InterPro" id="IPR036520">
    <property type="entry name" value="UPF0759_sf"/>
</dbReference>
<keyword evidence="2" id="KW-1185">Reference proteome</keyword>
<dbReference type="AlphaFoldDB" id="A0A418NG71"/>